<dbReference type="EMBL" id="JAJEWP010000001">
    <property type="protein sequence ID" value="MCC2615860.1"/>
    <property type="molecule type" value="Genomic_DNA"/>
</dbReference>
<protein>
    <submittedName>
        <fullName evidence="1">DUF2750 domain-containing protein</fullName>
    </submittedName>
</protein>
<gene>
    <name evidence="1" type="ORF">LJ739_06375</name>
</gene>
<proteinExistence type="predicted"/>
<dbReference type="InterPro" id="IPR021284">
    <property type="entry name" value="DUF2750"/>
</dbReference>
<sequence length="132" mass="14904">MSQLTTEQFDALTKLSPEARFDYTLATLIKEGQLWGLYGEKGWLLLQAEDDACLPVWPHEACAKAWEKHDFPDCVPTPISLTDWQSQWLPGMQKNGTLVLVFPLSEDEEGIMLDADEVSQCLIEEMDNQGSN</sequence>
<comment type="caution">
    <text evidence="1">The sequence shown here is derived from an EMBL/GenBank/DDBJ whole genome shotgun (WGS) entry which is preliminary data.</text>
</comment>
<organism evidence="1 2">
    <name type="scientific">Fluctibacter halophilus</name>
    <dbReference type="NCBI Taxonomy" id="226011"/>
    <lineage>
        <taxon>Bacteria</taxon>
        <taxon>Pseudomonadati</taxon>
        <taxon>Pseudomonadota</taxon>
        <taxon>Gammaproteobacteria</taxon>
        <taxon>Alteromonadales</taxon>
        <taxon>Alteromonadaceae</taxon>
        <taxon>Fluctibacter</taxon>
    </lineage>
</organism>
<keyword evidence="2" id="KW-1185">Reference proteome</keyword>
<reference evidence="1 2" key="1">
    <citation type="submission" date="2021-10" db="EMBL/GenBank/DDBJ databases">
        <title>Draft genome of Aestuariibacter halophilus JC2043.</title>
        <authorList>
            <person name="Emsley S.A."/>
            <person name="Pfannmuller K.M."/>
            <person name="Ushijima B."/>
            <person name="Saw J.H."/>
            <person name="Videau P."/>
        </authorList>
    </citation>
    <scope>NUCLEOTIDE SEQUENCE [LARGE SCALE GENOMIC DNA]</scope>
    <source>
        <strain evidence="1 2">JC2043</strain>
    </source>
</reference>
<evidence type="ECO:0000313" key="1">
    <source>
        <dbReference type="EMBL" id="MCC2615860.1"/>
    </source>
</evidence>
<evidence type="ECO:0000313" key="2">
    <source>
        <dbReference type="Proteomes" id="UP001520878"/>
    </source>
</evidence>
<dbReference type="Pfam" id="PF11042">
    <property type="entry name" value="DUF2750"/>
    <property type="match status" value="1"/>
</dbReference>
<dbReference type="Proteomes" id="UP001520878">
    <property type="component" value="Unassembled WGS sequence"/>
</dbReference>
<dbReference type="RefSeq" id="WP_229158192.1">
    <property type="nucleotide sequence ID" value="NZ_JAJEWP010000001.1"/>
</dbReference>
<name>A0ABS8G5M1_9ALTE</name>
<accession>A0ABS8G5M1</accession>